<evidence type="ECO:0000313" key="2">
    <source>
        <dbReference type="EMBL" id="KAK7479355.1"/>
    </source>
</evidence>
<dbReference type="Proteomes" id="UP001519460">
    <property type="component" value="Unassembled WGS sequence"/>
</dbReference>
<feature type="non-terminal residue" evidence="2">
    <location>
        <position position="61"/>
    </location>
</feature>
<feature type="region of interest" description="Disordered" evidence="1">
    <location>
        <begin position="1"/>
        <end position="33"/>
    </location>
</feature>
<reference evidence="2 3" key="1">
    <citation type="journal article" date="2023" name="Sci. Data">
        <title>Genome assembly of the Korean intertidal mud-creeper Batillaria attramentaria.</title>
        <authorList>
            <person name="Patra A.K."/>
            <person name="Ho P.T."/>
            <person name="Jun S."/>
            <person name="Lee S.J."/>
            <person name="Kim Y."/>
            <person name="Won Y.J."/>
        </authorList>
    </citation>
    <scope>NUCLEOTIDE SEQUENCE [LARGE SCALE GENOMIC DNA]</scope>
    <source>
        <strain evidence="2">Wonlab-2016</strain>
    </source>
</reference>
<name>A0ABD0JXH1_9CAEN</name>
<accession>A0ABD0JXH1</accession>
<dbReference type="EMBL" id="JACVVK020000305">
    <property type="protein sequence ID" value="KAK7479355.1"/>
    <property type="molecule type" value="Genomic_DNA"/>
</dbReference>
<feature type="compositionally biased region" description="Basic and acidic residues" evidence="1">
    <location>
        <begin position="1"/>
        <end position="10"/>
    </location>
</feature>
<evidence type="ECO:0000313" key="3">
    <source>
        <dbReference type="Proteomes" id="UP001519460"/>
    </source>
</evidence>
<gene>
    <name evidence="2" type="ORF">BaRGS_00029433</name>
</gene>
<evidence type="ECO:0000256" key="1">
    <source>
        <dbReference type="SAM" id="MobiDB-lite"/>
    </source>
</evidence>
<dbReference type="AlphaFoldDB" id="A0ABD0JXH1"/>
<proteinExistence type="predicted"/>
<organism evidence="2 3">
    <name type="scientific">Batillaria attramentaria</name>
    <dbReference type="NCBI Taxonomy" id="370345"/>
    <lineage>
        <taxon>Eukaryota</taxon>
        <taxon>Metazoa</taxon>
        <taxon>Spiralia</taxon>
        <taxon>Lophotrochozoa</taxon>
        <taxon>Mollusca</taxon>
        <taxon>Gastropoda</taxon>
        <taxon>Caenogastropoda</taxon>
        <taxon>Sorbeoconcha</taxon>
        <taxon>Cerithioidea</taxon>
        <taxon>Batillariidae</taxon>
        <taxon>Batillaria</taxon>
    </lineage>
</organism>
<sequence>MDQHSEHCQHGTETTLARAARDNSVSPASRGTWRPVYNAAPDSPFLLGIINITSKWAVLID</sequence>
<protein>
    <submittedName>
        <fullName evidence="2">Uncharacterized protein</fullName>
    </submittedName>
</protein>
<keyword evidence="3" id="KW-1185">Reference proteome</keyword>
<comment type="caution">
    <text evidence="2">The sequence shown here is derived from an EMBL/GenBank/DDBJ whole genome shotgun (WGS) entry which is preliminary data.</text>
</comment>